<evidence type="ECO:0000313" key="3">
    <source>
        <dbReference type="EMBL" id="KRX05443.1"/>
    </source>
</evidence>
<dbReference type="Proteomes" id="UP000054937">
    <property type="component" value="Unassembled WGS sequence"/>
</dbReference>
<dbReference type="SUPFAM" id="SSF47384">
    <property type="entry name" value="Homodimeric domain of signal transducing histidine kinase"/>
    <property type="match status" value="1"/>
</dbReference>
<name>A0A0V0QSW5_PSEPJ</name>
<feature type="region of interest" description="Disordered" evidence="1">
    <location>
        <begin position="272"/>
        <end position="295"/>
    </location>
</feature>
<evidence type="ECO:0000256" key="1">
    <source>
        <dbReference type="SAM" id="MobiDB-lite"/>
    </source>
</evidence>
<dbReference type="InParanoid" id="A0A0V0QSW5"/>
<keyword evidence="3" id="KW-0808">Transferase</keyword>
<proteinExistence type="predicted"/>
<dbReference type="EMBL" id="LDAU01000108">
    <property type="protein sequence ID" value="KRX05443.1"/>
    <property type="molecule type" value="Genomic_DNA"/>
</dbReference>
<feature type="transmembrane region" description="Helical" evidence="2">
    <location>
        <begin position="24"/>
        <end position="40"/>
    </location>
</feature>
<comment type="caution">
    <text evidence="3">The sequence shown here is derived from an EMBL/GenBank/DDBJ whole genome shotgun (WGS) entry which is preliminary data.</text>
</comment>
<keyword evidence="2" id="KW-1133">Transmembrane helix</keyword>
<sequence>MMLVTLVLIIYAFLDISQIQIIPLLILINLTLLVLLYQFYDRHYQRLQKNFQSYKNIQQQRVKKDKKQTIISISNQQDLSNSKEQEEIPVDLQQIDAKINSNNVYQGMNNNNKIYNNQNYFLNTGLSIQESPVNLLNNFKSNTILSPQEKSFTSKNKIEANMKSTQILQLNFYDYQKIFDLCNIGMAIFNYQGENIYNNNSMQNFFQDNSQKDLSTTILNLCNNSQFQSNSSSSQIGSQQKFQNNNLLEQNNYNQSEKEIDSQNQNIIEQKQSNQFQQKQKFNQNSRSQNQFEQQSSNFDFLTHQKSKSNKYINSNNNYNNTKINKNLKTSINKNSNAIKKRYSQRSQQNSSKLDQFLLKQSQIQKSLFRKNKSKILKEHPNQGPDLQKKQEILKEVFNNFIQNSQILNQYNDNENDIENNNQNYNNHNISNNNISNISNYNGKKSNEIIVQSYQVIQNKIVQKDAVFQAIVQQQGRSFQIKVIFTELITNKEELEPVAYVIIDEITQQLNVKELQIANECKKKMLNSITHEIRTPLNHSNYLLNQLWENENIDPSIKEVIIFKFILKPSLQNQTLKSYNSNICLY</sequence>
<keyword evidence="3" id="KW-0418">Kinase</keyword>
<dbReference type="AlphaFoldDB" id="A0A0V0QSW5"/>
<accession>A0A0V0QSW5</accession>
<evidence type="ECO:0000313" key="4">
    <source>
        <dbReference type="Proteomes" id="UP000054937"/>
    </source>
</evidence>
<dbReference type="InterPro" id="IPR036097">
    <property type="entry name" value="HisK_dim/P_sf"/>
</dbReference>
<keyword evidence="4" id="KW-1185">Reference proteome</keyword>
<keyword evidence="2" id="KW-0472">Membrane</keyword>
<gene>
    <name evidence="3" type="ORF">PPERSA_05552</name>
</gene>
<dbReference type="Gene3D" id="1.10.287.130">
    <property type="match status" value="1"/>
</dbReference>
<reference evidence="3 4" key="1">
    <citation type="journal article" date="2015" name="Sci. Rep.">
        <title>Genome of the facultative scuticociliatosis pathogen Pseudocohnilembus persalinus provides insight into its virulence through horizontal gene transfer.</title>
        <authorList>
            <person name="Xiong J."/>
            <person name="Wang G."/>
            <person name="Cheng J."/>
            <person name="Tian M."/>
            <person name="Pan X."/>
            <person name="Warren A."/>
            <person name="Jiang C."/>
            <person name="Yuan D."/>
            <person name="Miao W."/>
        </authorList>
    </citation>
    <scope>NUCLEOTIDE SEQUENCE [LARGE SCALE GENOMIC DNA]</scope>
    <source>
        <strain evidence="3">36N120E</strain>
    </source>
</reference>
<organism evidence="3 4">
    <name type="scientific">Pseudocohnilembus persalinus</name>
    <name type="common">Ciliate</name>
    <dbReference type="NCBI Taxonomy" id="266149"/>
    <lineage>
        <taxon>Eukaryota</taxon>
        <taxon>Sar</taxon>
        <taxon>Alveolata</taxon>
        <taxon>Ciliophora</taxon>
        <taxon>Intramacronucleata</taxon>
        <taxon>Oligohymenophorea</taxon>
        <taxon>Scuticociliatia</taxon>
        <taxon>Philasterida</taxon>
        <taxon>Pseudocohnilembidae</taxon>
        <taxon>Pseudocohnilembus</taxon>
    </lineage>
</organism>
<dbReference type="GO" id="GO:0000155">
    <property type="term" value="F:phosphorelay sensor kinase activity"/>
    <property type="evidence" value="ECO:0007669"/>
    <property type="project" value="InterPro"/>
</dbReference>
<protein>
    <submittedName>
        <fullName evidence="3">Signal transduction histidine kinase, homodimeric domain</fullName>
    </submittedName>
</protein>
<evidence type="ECO:0000256" key="2">
    <source>
        <dbReference type="SAM" id="Phobius"/>
    </source>
</evidence>
<keyword evidence="2" id="KW-0812">Transmembrane</keyword>